<evidence type="ECO:0000313" key="2">
    <source>
        <dbReference type="Proteomes" id="UP001187192"/>
    </source>
</evidence>
<dbReference type="AlphaFoldDB" id="A0AA88E836"/>
<proteinExistence type="predicted"/>
<evidence type="ECO:0000313" key="1">
    <source>
        <dbReference type="EMBL" id="GMN69849.1"/>
    </source>
</evidence>
<organism evidence="1 2">
    <name type="scientific">Ficus carica</name>
    <name type="common">Common fig</name>
    <dbReference type="NCBI Taxonomy" id="3494"/>
    <lineage>
        <taxon>Eukaryota</taxon>
        <taxon>Viridiplantae</taxon>
        <taxon>Streptophyta</taxon>
        <taxon>Embryophyta</taxon>
        <taxon>Tracheophyta</taxon>
        <taxon>Spermatophyta</taxon>
        <taxon>Magnoliopsida</taxon>
        <taxon>eudicotyledons</taxon>
        <taxon>Gunneridae</taxon>
        <taxon>Pentapetalae</taxon>
        <taxon>rosids</taxon>
        <taxon>fabids</taxon>
        <taxon>Rosales</taxon>
        <taxon>Moraceae</taxon>
        <taxon>Ficeae</taxon>
        <taxon>Ficus</taxon>
    </lineage>
</organism>
<dbReference type="Proteomes" id="UP001187192">
    <property type="component" value="Unassembled WGS sequence"/>
</dbReference>
<keyword evidence="2" id="KW-1185">Reference proteome</keyword>
<gene>
    <name evidence="1" type="ORF">TIFTF001_038895</name>
</gene>
<comment type="caution">
    <text evidence="1">The sequence shown here is derived from an EMBL/GenBank/DDBJ whole genome shotgun (WGS) entry which is preliminary data.</text>
</comment>
<protein>
    <submittedName>
        <fullName evidence="1">Uncharacterized protein</fullName>
    </submittedName>
</protein>
<accession>A0AA88E836</accession>
<name>A0AA88E836_FICCA</name>
<dbReference type="EMBL" id="BTGU01000952">
    <property type="protein sequence ID" value="GMN69849.1"/>
    <property type="molecule type" value="Genomic_DNA"/>
</dbReference>
<reference evidence="1" key="1">
    <citation type="submission" date="2023-07" db="EMBL/GenBank/DDBJ databases">
        <title>draft genome sequence of fig (Ficus carica).</title>
        <authorList>
            <person name="Takahashi T."/>
            <person name="Nishimura K."/>
        </authorList>
    </citation>
    <scope>NUCLEOTIDE SEQUENCE</scope>
</reference>
<sequence>MPENEKAVIDEGGEEISDEFEGIRIAYLTTTKKEKAVIDKGGEEISDEFEGIRIA</sequence>